<keyword evidence="3" id="KW-1185">Reference proteome</keyword>
<evidence type="ECO:0000313" key="2">
    <source>
        <dbReference type="EMBL" id="KAJ7202363.1"/>
    </source>
</evidence>
<dbReference type="AlphaFoldDB" id="A0AAD6YCH2"/>
<name>A0AAD6YCH2_9AGAR</name>
<comment type="caution">
    <text evidence="2">The sequence shown here is derived from an EMBL/GenBank/DDBJ whole genome shotgun (WGS) entry which is preliminary data.</text>
</comment>
<dbReference type="SUPFAM" id="SSF48452">
    <property type="entry name" value="TPR-like"/>
    <property type="match status" value="3"/>
</dbReference>
<proteinExistence type="predicted"/>
<dbReference type="PANTHER" id="PTHR46082">
    <property type="entry name" value="ATP/GTP-BINDING PROTEIN-RELATED"/>
    <property type="match status" value="1"/>
</dbReference>
<organism evidence="2 3">
    <name type="scientific">Mycena pura</name>
    <dbReference type="NCBI Taxonomy" id="153505"/>
    <lineage>
        <taxon>Eukaryota</taxon>
        <taxon>Fungi</taxon>
        <taxon>Dikarya</taxon>
        <taxon>Basidiomycota</taxon>
        <taxon>Agaricomycotina</taxon>
        <taxon>Agaricomycetes</taxon>
        <taxon>Agaricomycetidae</taxon>
        <taxon>Agaricales</taxon>
        <taxon>Marasmiineae</taxon>
        <taxon>Mycenaceae</taxon>
        <taxon>Mycena</taxon>
    </lineage>
</organism>
<accession>A0AAD6YCH2</accession>
<dbReference type="Gene3D" id="1.25.40.10">
    <property type="entry name" value="Tetratricopeptide repeat domain"/>
    <property type="match status" value="2"/>
</dbReference>
<dbReference type="Proteomes" id="UP001219525">
    <property type="component" value="Unassembled WGS sequence"/>
</dbReference>
<dbReference type="EMBL" id="JARJCW010000055">
    <property type="protein sequence ID" value="KAJ7202363.1"/>
    <property type="molecule type" value="Genomic_DNA"/>
</dbReference>
<dbReference type="InterPro" id="IPR053137">
    <property type="entry name" value="NLR-like"/>
</dbReference>
<protein>
    <recommendedName>
        <fullName evidence="4">Kinesin light chain</fullName>
    </recommendedName>
</protein>
<gene>
    <name evidence="2" type="ORF">GGX14DRAFT_463414</name>
</gene>
<feature type="region of interest" description="Disordered" evidence="1">
    <location>
        <begin position="408"/>
        <end position="469"/>
    </location>
</feature>
<evidence type="ECO:0000256" key="1">
    <source>
        <dbReference type="SAM" id="MobiDB-lite"/>
    </source>
</evidence>
<dbReference type="PANTHER" id="PTHR46082:SF6">
    <property type="entry name" value="AAA+ ATPASE DOMAIN-CONTAINING PROTEIN-RELATED"/>
    <property type="match status" value="1"/>
</dbReference>
<evidence type="ECO:0000313" key="3">
    <source>
        <dbReference type="Proteomes" id="UP001219525"/>
    </source>
</evidence>
<reference evidence="2" key="1">
    <citation type="submission" date="2023-03" db="EMBL/GenBank/DDBJ databases">
        <title>Massive genome expansion in bonnet fungi (Mycena s.s.) driven by repeated elements and novel gene families across ecological guilds.</title>
        <authorList>
            <consortium name="Lawrence Berkeley National Laboratory"/>
            <person name="Harder C.B."/>
            <person name="Miyauchi S."/>
            <person name="Viragh M."/>
            <person name="Kuo A."/>
            <person name="Thoen E."/>
            <person name="Andreopoulos B."/>
            <person name="Lu D."/>
            <person name="Skrede I."/>
            <person name="Drula E."/>
            <person name="Henrissat B."/>
            <person name="Morin E."/>
            <person name="Kohler A."/>
            <person name="Barry K."/>
            <person name="LaButti K."/>
            <person name="Morin E."/>
            <person name="Salamov A."/>
            <person name="Lipzen A."/>
            <person name="Mereny Z."/>
            <person name="Hegedus B."/>
            <person name="Baldrian P."/>
            <person name="Stursova M."/>
            <person name="Weitz H."/>
            <person name="Taylor A."/>
            <person name="Grigoriev I.V."/>
            <person name="Nagy L.G."/>
            <person name="Martin F."/>
            <person name="Kauserud H."/>
        </authorList>
    </citation>
    <scope>NUCLEOTIDE SEQUENCE</scope>
    <source>
        <strain evidence="2">9144</strain>
    </source>
</reference>
<dbReference type="Pfam" id="PF13374">
    <property type="entry name" value="TPR_10"/>
    <property type="match status" value="2"/>
</dbReference>
<evidence type="ECO:0008006" key="4">
    <source>
        <dbReference type="Google" id="ProtNLM"/>
    </source>
</evidence>
<dbReference type="InterPro" id="IPR011990">
    <property type="entry name" value="TPR-like_helical_dom_sf"/>
</dbReference>
<dbReference type="Pfam" id="PF13424">
    <property type="entry name" value="TPR_12"/>
    <property type="match status" value="3"/>
</dbReference>
<sequence>MDGCVQCPIVALRLPGPHPESGLRLFGCHFGAACQPRCICLGHGSACRRSENYVALWKRRRKSSAVGAPAHVRPTKTRETVILLKLVITMVLRNESANTQCQAFKDVVDLVTLFPGLREIFLRAQCLYGASSAEAISELWDHDNGAEWGFWKTLAATCLSPSNIAAMVEGGSIPELTTCGEGKLSMIERLLLQYESLGDCTYSNALCVRYLRGILELPGFWLDTGSVHGHVANKLCCGMVLVLKDIGVDIILALDPSDDSELRLDYDGVDRLATTAITGLSSWFSKLARDDWALQPWFASCCEFVRLLRRPRAAELLPRSSAFATTTLEDIVPTIYHDAELYVIVDSENNTANNEPPFHDDDSLTTLHCKSDATSSVHSDHWQNRGTSFASLQKADDDAGSQNFNSIASLEAGRSDSEAGISSSNDERYEPGLQSAGDVNDVRDYRPGPDTGEGTVGAVRNTAPNSTRYPSLEIRKNELEEGKVTLLQRRRDLGDDHPDTLQAMDYLAWTQHELGEFRSARDLRVELLEKWRMLLGEDHQDTMRTMDDLASTYEHLGQFEKAKGLYITLLENRRRLLDEDHPDILLTMGNLGLLHHRQGQFKEAESLQVQVLEKQRKVLGEAHAATLQTMGDLASTYHRLGGLEAARALKVEVVEKRKKVLGDDHPSTLWTMGSLALTYKDLGQLTKAEELQIVVLKKQTEVLGEEHKHPDTVRTTSNLVSTYLKVGSFGAAEELGAVALEKQRKLLGDDHPDTLDTMGHLAFAYATRGQFERAAELYVAALDKWRKLWGNDHPSSVWVMRNLASTYRSLGKLQDAEELERLLSDVEV</sequence>